<dbReference type="InterPro" id="IPR020904">
    <property type="entry name" value="Sc_DH/Rdtase_CS"/>
</dbReference>
<keyword evidence="2" id="KW-0560">Oxidoreductase</keyword>
<evidence type="ECO:0000256" key="1">
    <source>
        <dbReference type="ARBA" id="ARBA00006484"/>
    </source>
</evidence>
<protein>
    <submittedName>
        <fullName evidence="4">SDR family NAD(P)-dependent oxidoreductase</fullName>
    </submittedName>
</protein>
<dbReference type="PANTHER" id="PTHR42901">
    <property type="entry name" value="ALCOHOL DEHYDROGENASE"/>
    <property type="match status" value="1"/>
</dbReference>
<name>A0ABZ0WBZ0_9BACT</name>
<dbReference type="RefSeq" id="WP_114789630.1">
    <property type="nucleotide sequence ID" value="NZ_CP139960.1"/>
</dbReference>
<dbReference type="PRINTS" id="PR00081">
    <property type="entry name" value="GDHRDH"/>
</dbReference>
<proteinExistence type="inferred from homology"/>
<sequence length="273" mass="30387">MSYVLITGAAKGIGNAIAVELAKQKRGLILIDIDERQLLDAAQYIRDNYYVDVVTIVQDLSTPEAAQTIFDRTRWYHNYLNVIVNNAGYGLNAPFIELKIDDQLNIIDVNIKAQLRIAHAFIPVLKRFSQSYLLNVGSTTCYQSVPYLSVYAASKAFVVSFTRSLRFELKDTPVSVSCLIPGATDTAFVTRAGMAAHTLKTADRFNMTPQAVAAIAVKGLFKRKSEIVPGFSNKVNAYITRFVPKIWIEKVAANIYKPRKAEASVHQEVATQY</sequence>
<comment type="similarity">
    <text evidence="1 3">Belongs to the short-chain dehydrogenases/reductases (SDR) family.</text>
</comment>
<dbReference type="PROSITE" id="PS00061">
    <property type="entry name" value="ADH_SHORT"/>
    <property type="match status" value="1"/>
</dbReference>
<dbReference type="SUPFAM" id="SSF51735">
    <property type="entry name" value="NAD(P)-binding Rossmann-fold domains"/>
    <property type="match status" value="1"/>
</dbReference>
<dbReference type="PANTHER" id="PTHR42901:SF1">
    <property type="entry name" value="ALCOHOL DEHYDROGENASE"/>
    <property type="match status" value="1"/>
</dbReference>
<evidence type="ECO:0000313" key="4">
    <source>
        <dbReference type="EMBL" id="WQD40249.1"/>
    </source>
</evidence>
<dbReference type="InterPro" id="IPR036291">
    <property type="entry name" value="NAD(P)-bd_dom_sf"/>
</dbReference>
<keyword evidence="5" id="KW-1185">Reference proteome</keyword>
<evidence type="ECO:0000313" key="5">
    <source>
        <dbReference type="Proteomes" id="UP001325680"/>
    </source>
</evidence>
<dbReference type="CDD" id="cd05233">
    <property type="entry name" value="SDR_c"/>
    <property type="match status" value="1"/>
</dbReference>
<dbReference type="Proteomes" id="UP001325680">
    <property type="component" value="Chromosome"/>
</dbReference>
<dbReference type="EMBL" id="CP139960">
    <property type="protein sequence ID" value="WQD40249.1"/>
    <property type="molecule type" value="Genomic_DNA"/>
</dbReference>
<dbReference type="PIRSF" id="PIRSF000126">
    <property type="entry name" value="11-beta-HSD1"/>
    <property type="match status" value="1"/>
</dbReference>
<dbReference type="InterPro" id="IPR002347">
    <property type="entry name" value="SDR_fam"/>
</dbReference>
<reference evidence="4 5" key="1">
    <citation type="submission" date="2023-12" db="EMBL/GenBank/DDBJ databases">
        <title>Genome sequencing and assembly of bacterial species from a model synthetic community.</title>
        <authorList>
            <person name="Hogle S.L."/>
        </authorList>
    </citation>
    <scope>NUCLEOTIDE SEQUENCE [LARGE SCALE GENOMIC DNA]</scope>
    <source>
        <strain evidence="4 5">HAMBI_3031</strain>
    </source>
</reference>
<dbReference type="PRINTS" id="PR00080">
    <property type="entry name" value="SDRFAMILY"/>
</dbReference>
<dbReference type="Gene3D" id="3.40.50.720">
    <property type="entry name" value="NAD(P)-binding Rossmann-like Domain"/>
    <property type="match status" value="1"/>
</dbReference>
<accession>A0ABZ0WBZ0</accession>
<evidence type="ECO:0000256" key="2">
    <source>
        <dbReference type="ARBA" id="ARBA00023002"/>
    </source>
</evidence>
<gene>
    <name evidence="4" type="ORF">U0035_08845</name>
</gene>
<evidence type="ECO:0000256" key="3">
    <source>
        <dbReference type="RuleBase" id="RU000363"/>
    </source>
</evidence>
<organism evidence="4 5">
    <name type="scientific">Niabella yanshanensis</name>
    <dbReference type="NCBI Taxonomy" id="577386"/>
    <lineage>
        <taxon>Bacteria</taxon>
        <taxon>Pseudomonadati</taxon>
        <taxon>Bacteroidota</taxon>
        <taxon>Chitinophagia</taxon>
        <taxon>Chitinophagales</taxon>
        <taxon>Chitinophagaceae</taxon>
        <taxon>Niabella</taxon>
    </lineage>
</organism>
<dbReference type="Pfam" id="PF00106">
    <property type="entry name" value="adh_short"/>
    <property type="match status" value="1"/>
</dbReference>